<proteinExistence type="predicted"/>
<sequence>MVTSSAYIETLTPILRGRIADTSIAAAAFAAAAAAAAATAAAAAAAAAAIQTQDRTGTTLAHPNSVL</sequence>
<organism evidence="3">
    <name type="scientific">Echinostoma caproni</name>
    <dbReference type="NCBI Taxonomy" id="27848"/>
    <lineage>
        <taxon>Eukaryota</taxon>
        <taxon>Metazoa</taxon>
        <taxon>Spiralia</taxon>
        <taxon>Lophotrochozoa</taxon>
        <taxon>Platyhelminthes</taxon>
        <taxon>Trematoda</taxon>
        <taxon>Digenea</taxon>
        <taxon>Plagiorchiida</taxon>
        <taxon>Echinostomata</taxon>
        <taxon>Echinostomatoidea</taxon>
        <taxon>Echinostomatidae</taxon>
        <taxon>Echinostoma</taxon>
    </lineage>
</organism>
<dbReference type="WBParaSite" id="ECPE_0001216901-mRNA-1">
    <property type="protein sequence ID" value="ECPE_0001216901-mRNA-1"/>
    <property type="gene ID" value="ECPE_0001216901"/>
</dbReference>
<reference evidence="3" key="1">
    <citation type="submission" date="2016-06" db="UniProtKB">
        <authorList>
            <consortium name="WormBaseParasite"/>
        </authorList>
    </citation>
    <scope>IDENTIFICATION</scope>
</reference>
<reference evidence="1 2" key="2">
    <citation type="submission" date="2018-11" db="EMBL/GenBank/DDBJ databases">
        <authorList>
            <consortium name="Pathogen Informatics"/>
        </authorList>
    </citation>
    <scope>NUCLEOTIDE SEQUENCE [LARGE SCALE GENOMIC DNA]</scope>
    <source>
        <strain evidence="1 2">Egypt</strain>
    </source>
</reference>
<dbReference type="Proteomes" id="UP000272942">
    <property type="component" value="Unassembled WGS sequence"/>
</dbReference>
<dbReference type="EMBL" id="UZAN01052215">
    <property type="protein sequence ID" value="VDP89378.1"/>
    <property type="molecule type" value="Genomic_DNA"/>
</dbReference>
<evidence type="ECO:0000313" key="1">
    <source>
        <dbReference type="EMBL" id="VDP89378.1"/>
    </source>
</evidence>
<dbReference type="AlphaFoldDB" id="A0A183AYU8"/>
<protein>
    <submittedName>
        <fullName evidence="1 3">Uncharacterized protein</fullName>
    </submittedName>
</protein>
<gene>
    <name evidence="1" type="ORF">ECPE_LOCUS12133</name>
</gene>
<name>A0A183AYU8_9TREM</name>
<keyword evidence="2" id="KW-1185">Reference proteome</keyword>
<evidence type="ECO:0000313" key="2">
    <source>
        <dbReference type="Proteomes" id="UP000272942"/>
    </source>
</evidence>
<evidence type="ECO:0000313" key="3">
    <source>
        <dbReference type="WBParaSite" id="ECPE_0001216901-mRNA-1"/>
    </source>
</evidence>
<accession>A0A183AYU8</accession>